<evidence type="ECO:0000313" key="2">
    <source>
        <dbReference type="EMBL" id="SVC46719.1"/>
    </source>
</evidence>
<proteinExistence type="predicted"/>
<evidence type="ECO:0000259" key="1">
    <source>
        <dbReference type="PROSITE" id="PS50234"/>
    </source>
</evidence>
<reference evidence="2" key="1">
    <citation type="submission" date="2018-05" db="EMBL/GenBank/DDBJ databases">
        <authorList>
            <person name="Lanie J.A."/>
            <person name="Ng W.-L."/>
            <person name="Kazmierczak K.M."/>
            <person name="Andrzejewski T.M."/>
            <person name="Davidsen T.M."/>
            <person name="Wayne K.J."/>
            <person name="Tettelin H."/>
            <person name="Glass J.I."/>
            <person name="Rusch D."/>
            <person name="Podicherti R."/>
            <person name="Tsui H.-C.T."/>
            <person name="Winkler M.E."/>
        </authorList>
    </citation>
    <scope>NUCLEOTIDE SEQUENCE</scope>
</reference>
<dbReference type="InterPro" id="IPR002035">
    <property type="entry name" value="VWF_A"/>
</dbReference>
<dbReference type="AlphaFoldDB" id="A0A382MCX1"/>
<dbReference type="CDD" id="cd00198">
    <property type="entry name" value="vWFA"/>
    <property type="match status" value="1"/>
</dbReference>
<organism evidence="2">
    <name type="scientific">marine metagenome</name>
    <dbReference type="NCBI Taxonomy" id="408172"/>
    <lineage>
        <taxon>unclassified sequences</taxon>
        <taxon>metagenomes</taxon>
        <taxon>ecological metagenomes</taxon>
    </lineage>
</organism>
<protein>
    <recommendedName>
        <fullName evidence="1">VWFA domain-containing protein</fullName>
    </recommendedName>
</protein>
<dbReference type="EMBL" id="UINC01092812">
    <property type="protein sequence ID" value="SVC46719.1"/>
    <property type="molecule type" value="Genomic_DNA"/>
</dbReference>
<name>A0A382MCX1_9ZZZZ</name>
<dbReference type="SUPFAM" id="SSF53300">
    <property type="entry name" value="vWA-like"/>
    <property type="match status" value="1"/>
</dbReference>
<dbReference type="PROSITE" id="PS50234">
    <property type="entry name" value="VWFA"/>
    <property type="match status" value="1"/>
</dbReference>
<gene>
    <name evidence="2" type="ORF">METZ01_LOCUS299573</name>
</gene>
<dbReference type="Pfam" id="PF00092">
    <property type="entry name" value="VWA"/>
    <property type="match status" value="1"/>
</dbReference>
<sequence length="263" mass="29434">MTTTDTQTFLDELRTQLSNAPDGVDTATIEAAINALANPEEERVKIWFLLDRSGSMQAVASDVIGGFNQFVADQAAKAGKARLTAVQFDGDNPFEIILDRFRIGNVPELTSDVYWARSMTPLYDALGMLIERADRRIERRAKDNRPVEDQLVVVFTDGLENASRKFGRKQVFDLVRDRMDQDWTFVFMGANQDSYAEGGHIGLLDGNIQDYAATPESVAAAFRSMSRATGEYRGKPRFSRVADKERFFGGLKEAEQALRNKES</sequence>
<dbReference type="InterPro" id="IPR036465">
    <property type="entry name" value="vWFA_dom_sf"/>
</dbReference>
<accession>A0A382MCX1</accession>
<feature type="domain" description="VWFA" evidence="1">
    <location>
        <begin position="45"/>
        <end position="258"/>
    </location>
</feature>
<dbReference type="Gene3D" id="3.40.50.410">
    <property type="entry name" value="von Willebrand factor, type A domain"/>
    <property type="match status" value="1"/>
</dbReference>